<protein>
    <recommendedName>
        <fullName evidence="4">Chemotaxis protein CheZ</fullName>
    </recommendedName>
</protein>
<name>A0A1M7UIR5_9BRAD</name>
<evidence type="ECO:0000256" key="1">
    <source>
        <dbReference type="SAM" id="MobiDB-lite"/>
    </source>
</evidence>
<proteinExistence type="predicted"/>
<dbReference type="EMBL" id="LT670849">
    <property type="protein sequence ID" value="SHN82816.1"/>
    <property type="molecule type" value="Genomic_DNA"/>
</dbReference>
<evidence type="ECO:0000313" key="2">
    <source>
        <dbReference type="EMBL" id="SHN82816.1"/>
    </source>
</evidence>
<feature type="compositionally biased region" description="Low complexity" evidence="1">
    <location>
        <begin position="190"/>
        <end position="203"/>
    </location>
</feature>
<reference evidence="3" key="1">
    <citation type="submission" date="2016-11" db="EMBL/GenBank/DDBJ databases">
        <authorList>
            <person name="Varghese N."/>
            <person name="Submissions S."/>
        </authorList>
    </citation>
    <scope>NUCLEOTIDE SEQUENCE [LARGE SCALE GENOMIC DNA]</scope>
    <source>
        <strain evidence="3">GAS401</strain>
    </source>
</reference>
<organism evidence="2 3">
    <name type="scientific">Bradyrhizobium erythrophlei</name>
    <dbReference type="NCBI Taxonomy" id="1437360"/>
    <lineage>
        <taxon>Bacteria</taxon>
        <taxon>Pseudomonadati</taxon>
        <taxon>Pseudomonadota</taxon>
        <taxon>Alphaproteobacteria</taxon>
        <taxon>Hyphomicrobiales</taxon>
        <taxon>Nitrobacteraceae</taxon>
        <taxon>Bradyrhizobium</taxon>
    </lineage>
</organism>
<dbReference type="OrthoDB" id="7269965at2"/>
<dbReference type="Proteomes" id="UP000184096">
    <property type="component" value="Chromosome I"/>
</dbReference>
<evidence type="ECO:0000313" key="3">
    <source>
        <dbReference type="Proteomes" id="UP000184096"/>
    </source>
</evidence>
<feature type="region of interest" description="Disordered" evidence="1">
    <location>
        <begin position="179"/>
        <end position="222"/>
    </location>
</feature>
<keyword evidence="3" id="KW-1185">Reference proteome</keyword>
<gene>
    <name evidence="2" type="ORF">SAMN05444170_5269</name>
</gene>
<accession>A0A1M7UIR5</accession>
<sequence>MADEAFALSPISARAAQPSEADYDAIQEAFMETSRGRWFLGEYAKRNRNSDTRMVLDAVARIEETLAASRQPVRDPLLDQALQSLRSALTQAREVADTAVADLALEQNLAPVRKGVRIIREISWRWREIGGDGRICDLIDSQIGAMEAATEKMAPADLARALSGAFDQIEQKIAAFDANEAAASPPPDAPEATEAPAAMAQAEVHAEQPAEAAPASTMTATEPAPHAIAEGEPHDAFDATDEAMLDMVAMEMAAPDTDAAYEPKLDDGHIDDEHAHADPADELNAAEPGLEIAPYEIDVTFPEDNASDLAPATTSALPVVTPLQSTPAPPPQPITVTVPEAEPEPSLGSSLIANGIVSRPRASRPDPLAPIRRMSQTEKIAFFS</sequence>
<evidence type="ECO:0008006" key="4">
    <source>
        <dbReference type="Google" id="ProtNLM"/>
    </source>
</evidence>
<dbReference type="RefSeq" id="WP_072822301.1">
    <property type="nucleotide sequence ID" value="NZ_LT670849.1"/>
</dbReference>
<dbReference type="AlphaFoldDB" id="A0A1M7UIR5"/>